<comment type="similarity">
    <text evidence="1">Belongs to the FAM10 family.</text>
</comment>
<reference evidence="7" key="2">
    <citation type="submission" date="2012-12" db="EMBL/GenBank/DDBJ databases">
        <authorList>
            <person name="Gao Y.W."/>
            <person name="Fan S.T."/>
            <person name="Sun H.T."/>
            <person name="Wang Z."/>
            <person name="Gao X.L."/>
            <person name="Li Y.G."/>
            <person name="Wang T.C."/>
            <person name="Zhang K."/>
            <person name="Xu W.W."/>
            <person name="Yu Z.J."/>
            <person name="Xia X.Z."/>
        </authorList>
    </citation>
    <scope>NUCLEOTIDE SEQUENCE</scope>
    <source>
        <strain evidence="7">FR3</strain>
    </source>
</reference>
<accession>A0A0K0J1P8</accession>
<dbReference type="FunFam" id="6.10.250.3420:FF:000001">
    <property type="entry name" value="Hsc70-interacting protein-like protein"/>
    <property type="match status" value="1"/>
</dbReference>
<dbReference type="AlphaFoldDB" id="A0A0J9Y0Q8"/>
<keyword evidence="2" id="KW-0677">Repeat</keyword>
<dbReference type="GO" id="GO:0046983">
    <property type="term" value="F:protein dimerization activity"/>
    <property type="evidence" value="ECO:0007669"/>
    <property type="project" value="InterPro"/>
</dbReference>
<dbReference type="InterPro" id="IPR041243">
    <property type="entry name" value="STI1/HOP_DP"/>
</dbReference>
<dbReference type="Gene3D" id="1.25.40.10">
    <property type="entry name" value="Tetratricopeptide repeat domain"/>
    <property type="match status" value="1"/>
</dbReference>
<comment type="function">
    <text evidence="4">One HIP oligomer binds the ATPase domains of at least two HSC70 molecules dependent on activation of the HSC70 ATPase by HSP40. Stabilizes the ADP state of HSC70 that has a high affinity for substrate protein. Through its own chaperone activity, it may contribute to the interaction of HSC70 with various target proteins.</text>
</comment>
<dbReference type="GO" id="GO:0030544">
    <property type="term" value="F:Hsp70 protein binding"/>
    <property type="evidence" value="ECO:0007669"/>
    <property type="project" value="TreeGrafter"/>
</dbReference>
<organism evidence="7">
    <name type="scientific">Brugia malayi</name>
    <name type="common">Filarial nematode worm</name>
    <dbReference type="NCBI Taxonomy" id="6279"/>
    <lineage>
        <taxon>Eukaryota</taxon>
        <taxon>Metazoa</taxon>
        <taxon>Ecdysozoa</taxon>
        <taxon>Nematoda</taxon>
        <taxon>Chromadorea</taxon>
        <taxon>Rhabditida</taxon>
        <taxon>Spirurina</taxon>
        <taxon>Spiruromorpha</taxon>
        <taxon>Filarioidea</taxon>
        <taxon>Onchocercidae</taxon>
        <taxon>Brugia</taxon>
    </lineage>
</organism>
<dbReference type="InterPro" id="IPR019734">
    <property type="entry name" value="TPR_rpt"/>
</dbReference>
<dbReference type="CDD" id="cd14438">
    <property type="entry name" value="Hip_N"/>
    <property type="match status" value="1"/>
</dbReference>
<dbReference type="Pfam" id="PF17830">
    <property type="entry name" value="STI1-HOP_DP"/>
    <property type="match status" value="1"/>
</dbReference>
<dbReference type="SUPFAM" id="SSF48452">
    <property type="entry name" value="TPR-like"/>
    <property type="match status" value="1"/>
</dbReference>
<dbReference type="SMART" id="SM00727">
    <property type="entry name" value="STI1"/>
    <property type="match status" value="1"/>
</dbReference>
<feature type="region of interest" description="Disordered" evidence="5">
    <location>
        <begin position="203"/>
        <end position="252"/>
    </location>
</feature>
<dbReference type="Gene3D" id="6.10.250.3420">
    <property type="match status" value="1"/>
</dbReference>
<evidence type="ECO:0000313" key="8">
    <source>
        <dbReference type="WormBase" id="Bm14778"/>
    </source>
</evidence>
<evidence type="ECO:0000256" key="1">
    <source>
        <dbReference type="ARBA" id="ARBA00009015"/>
    </source>
</evidence>
<dbReference type="EMBL" id="LN857010">
    <property type="protein sequence ID" value="CDP99742.2"/>
    <property type="molecule type" value="Genomic_DNA"/>
</dbReference>
<evidence type="ECO:0000313" key="7">
    <source>
        <dbReference type="EMBL" id="CDP99742.2"/>
    </source>
</evidence>
<feature type="compositionally biased region" description="Basic and acidic residues" evidence="5">
    <location>
        <begin position="203"/>
        <end position="244"/>
    </location>
</feature>
<gene>
    <name evidence="8" type="primary">bma-hip-1</name>
    <name evidence="7" type="synonym">Bma-hip-1</name>
    <name evidence="8" type="ORF">Bm14778</name>
    <name evidence="7" type="ORF">BM_Bm14778</name>
</gene>
<reference evidence="7" key="1">
    <citation type="journal article" date="2007" name="Science">
        <title>Draft genome of the filarial nematode parasite Brugia malayi.</title>
        <authorList>
            <person name="Ghedin E."/>
            <person name="Wang S."/>
            <person name="Spiro D."/>
            <person name="Caler E."/>
            <person name="Zhao Q."/>
            <person name="Crabtree J."/>
            <person name="Allen J.E."/>
            <person name="Delcher A.L."/>
            <person name="Guiliano D.B."/>
            <person name="Miranda-Saavedra D."/>
            <person name="Angiuoli S.V."/>
            <person name="Creasy T."/>
            <person name="Amedeo P."/>
            <person name="Haas B."/>
            <person name="El-Sayed N.M."/>
            <person name="Wortman J.R."/>
            <person name="Feldblyum T."/>
            <person name="Tallon L."/>
            <person name="Schatz M."/>
            <person name="Shumway M."/>
            <person name="Koo H."/>
            <person name="Salzberg S.L."/>
            <person name="Schobel S."/>
            <person name="Pertea M."/>
            <person name="Pop M."/>
            <person name="White O."/>
            <person name="Barton G.J."/>
            <person name="Carlow C.K."/>
            <person name="Crawford M.J."/>
            <person name="Daub J."/>
            <person name="Dimmic M.W."/>
            <person name="Estes C.F."/>
            <person name="Foster J.M."/>
            <person name="Ganatra M."/>
            <person name="Gregory W.F."/>
            <person name="Johnson N.M."/>
            <person name="Jin J."/>
            <person name="Komuniecki R."/>
            <person name="Korf I."/>
            <person name="Kumar S."/>
            <person name="Laney S."/>
            <person name="Li B.W."/>
            <person name="Li W."/>
            <person name="Lindblom T.H."/>
            <person name="Lustigman S."/>
            <person name="Ma D."/>
            <person name="Maina C.V."/>
            <person name="Martin D.M."/>
            <person name="McCarter J.P."/>
            <person name="McReynolds L."/>
            <person name="Mitreva M."/>
            <person name="Nutman T.B."/>
            <person name="Parkinson J."/>
            <person name="Peregrin-Alvarez J.M."/>
            <person name="Poole C."/>
            <person name="Ren Q."/>
            <person name="Saunders L."/>
            <person name="Sluder A.E."/>
            <person name="Smith K."/>
            <person name="Stanke M."/>
            <person name="Unnasch T.R."/>
            <person name="Ware J."/>
            <person name="Wei A.D."/>
            <person name="Weil G."/>
            <person name="Williams D.J."/>
            <person name="Zhang Y."/>
            <person name="Williams S.A."/>
            <person name="Fraser-Liggett C."/>
            <person name="Slatko B."/>
            <person name="Blaxter M.L."/>
            <person name="Scott A.L."/>
        </authorList>
    </citation>
    <scope>NUCLEOTIDE SEQUENCE</scope>
    <source>
        <strain evidence="7">FR3</strain>
    </source>
</reference>
<dbReference type="PANTHER" id="PTHR45883:SF2">
    <property type="entry name" value="HSC70-INTERACTING PROTEIN"/>
    <property type="match status" value="1"/>
</dbReference>
<dbReference type="InterPro" id="IPR011990">
    <property type="entry name" value="TPR-like_helical_dom_sf"/>
</dbReference>
<dbReference type="PANTHER" id="PTHR45883">
    <property type="entry name" value="HSC70-INTERACTING PROTEIN"/>
    <property type="match status" value="1"/>
</dbReference>
<evidence type="ECO:0000259" key="6">
    <source>
        <dbReference type="SMART" id="SM00727"/>
    </source>
</evidence>
<evidence type="ECO:0000256" key="4">
    <source>
        <dbReference type="ARBA" id="ARBA00037033"/>
    </source>
</evidence>
<dbReference type="Pfam" id="PF18253">
    <property type="entry name" value="HipN"/>
    <property type="match status" value="1"/>
</dbReference>
<accession>A0A0J9Y0Q8</accession>
<protein>
    <submittedName>
        <fullName evidence="7">BMA-HIP-1</fullName>
    </submittedName>
</protein>
<evidence type="ECO:0000256" key="5">
    <source>
        <dbReference type="SAM" id="MobiDB-lite"/>
    </source>
</evidence>
<evidence type="ECO:0000256" key="2">
    <source>
        <dbReference type="ARBA" id="ARBA00022737"/>
    </source>
</evidence>
<feature type="domain" description="STI1" evidence="6">
    <location>
        <begin position="266"/>
        <end position="305"/>
    </location>
</feature>
<feature type="region of interest" description="Disordered" evidence="5">
    <location>
        <begin position="319"/>
        <end position="346"/>
    </location>
</feature>
<dbReference type="SMART" id="SM00028">
    <property type="entry name" value="TPR"/>
    <property type="match status" value="2"/>
</dbReference>
<feature type="region of interest" description="Disordered" evidence="5">
    <location>
        <begin position="40"/>
        <end position="74"/>
    </location>
</feature>
<dbReference type="InterPro" id="IPR006636">
    <property type="entry name" value="STI1_HS-bd"/>
</dbReference>
<dbReference type="Gene3D" id="1.10.260.100">
    <property type="match status" value="1"/>
</dbReference>
<dbReference type="WormBase" id="Bm14778">
    <property type="protein sequence ID" value="BM47114"/>
    <property type="gene ID" value="WBGene00234963"/>
    <property type="gene designation" value="Bma-hip-1"/>
</dbReference>
<keyword evidence="3" id="KW-0802">TPR repeat</keyword>
<proteinExistence type="inferred from homology"/>
<dbReference type="InterPro" id="IPR034649">
    <property type="entry name" value="Hip_N"/>
</dbReference>
<sequence>MDAQVELLRQFVNICKSNPAILHEPRFKFYRDYLESLGAKLPPSPSETKSSEPTGHNEETQINEQQAESEDELELDMSGVIKGEEDELLPMGDHNKEVMILLNSVLHFTSAIELNPGLAVLHAKRANALLKLNKPNGAIRDCDKAISLNADSAQGYKFRGRAHRLLGNFVEAHRDLAMACKLDYDDEANVWLKEVESNAKKILEHNRNKQRRKEERELKTRQERIRQAQETRKRDEQEKKHADSTEGFGGFGMPNMPKGFEKIFQDSEVMSLLQDESVLKAYMDIINNPANIAKHMSNPKVMKLFSKIGSASGGFGMNTPEVYKTANGGTTTNMAPPNKAPEPDLD</sequence>
<name>A0A0J9Y0Q8_BRUMA</name>
<evidence type="ECO:0000256" key="3">
    <source>
        <dbReference type="ARBA" id="ARBA00022803"/>
    </source>
</evidence>